<dbReference type="PANTHER" id="PTHR36057">
    <property type="match status" value="1"/>
</dbReference>
<dbReference type="Pfam" id="PF06764">
    <property type="entry name" value="DUF1223"/>
    <property type="match status" value="1"/>
</dbReference>
<evidence type="ECO:0000256" key="1">
    <source>
        <dbReference type="SAM" id="SignalP"/>
    </source>
</evidence>
<dbReference type="InterPro" id="IPR010634">
    <property type="entry name" value="DUF1223"/>
</dbReference>
<reference evidence="2 3" key="1">
    <citation type="submission" date="2018-03" db="EMBL/GenBank/DDBJ databases">
        <title>Rhodobacter veldkampii.</title>
        <authorList>
            <person name="Meyer T.E."/>
            <person name="Miller S."/>
            <person name="Lodha T."/>
            <person name="Gandham S."/>
            <person name="Chintalapati S."/>
            <person name="Chintalapati V.R."/>
        </authorList>
    </citation>
    <scope>NUCLEOTIDE SEQUENCE [LARGE SCALE GENOMIC DNA]</scope>
    <source>
        <strain evidence="2 3">DSM 11550</strain>
    </source>
</reference>
<protein>
    <submittedName>
        <fullName evidence="2">DUF1223 domain-containing protein</fullName>
    </submittedName>
</protein>
<feature type="signal peptide" evidence="1">
    <location>
        <begin position="1"/>
        <end position="22"/>
    </location>
</feature>
<comment type="caution">
    <text evidence="2">The sequence shown here is derived from an EMBL/GenBank/DDBJ whole genome shotgun (WGS) entry which is preliminary data.</text>
</comment>
<dbReference type="RefSeq" id="WP_107324282.1">
    <property type="nucleotide sequence ID" value="NZ_NHSP01000025.1"/>
</dbReference>
<dbReference type="Proteomes" id="UP000241899">
    <property type="component" value="Unassembled WGS sequence"/>
</dbReference>
<dbReference type="PROSITE" id="PS51257">
    <property type="entry name" value="PROKAR_LIPOPROTEIN"/>
    <property type="match status" value="1"/>
</dbReference>
<evidence type="ECO:0000313" key="2">
    <source>
        <dbReference type="EMBL" id="PTE18320.1"/>
    </source>
</evidence>
<accession>A0A2T4JK72</accession>
<dbReference type="InterPro" id="IPR036249">
    <property type="entry name" value="Thioredoxin-like_sf"/>
</dbReference>
<dbReference type="PANTHER" id="PTHR36057:SF1">
    <property type="entry name" value="LIPOPROTEIN LIPID ATTACHMENT SITE-LIKE PROTEIN, PUTATIVE (DUF1223)-RELATED"/>
    <property type="match status" value="1"/>
</dbReference>
<keyword evidence="3" id="KW-1185">Reference proteome</keyword>
<name>A0A2T4JK72_9RHOB</name>
<dbReference type="SUPFAM" id="SSF52833">
    <property type="entry name" value="Thioredoxin-like"/>
    <property type="match status" value="1"/>
</dbReference>
<keyword evidence="1" id="KW-0732">Signal</keyword>
<gene>
    <name evidence="2" type="ORF">C5F46_05105</name>
</gene>
<proteinExistence type="predicted"/>
<organism evidence="2 3">
    <name type="scientific">Phaeovulum veldkampii DSM 11550</name>
    <dbReference type="NCBI Taxonomy" id="1185920"/>
    <lineage>
        <taxon>Bacteria</taxon>
        <taxon>Pseudomonadati</taxon>
        <taxon>Pseudomonadota</taxon>
        <taxon>Alphaproteobacteria</taxon>
        <taxon>Rhodobacterales</taxon>
        <taxon>Paracoccaceae</taxon>
        <taxon>Phaeovulum</taxon>
    </lineage>
</organism>
<dbReference type="OrthoDB" id="9808254at2"/>
<dbReference type="EMBL" id="PZKF01000008">
    <property type="protein sequence ID" value="PTE18320.1"/>
    <property type="molecule type" value="Genomic_DNA"/>
</dbReference>
<feature type="chain" id="PRO_5015474964" evidence="1">
    <location>
        <begin position="23"/>
        <end position="253"/>
    </location>
</feature>
<sequence>MNRAIVGIACWGWLGLSAAACAQAMPDPADAGRAATAGPVVVELYTSQGCTACPPADALLADVARRDDVIALALHVDYWDYLGWGDPFAQPAFTARQKAYARAAAQQSVYTPQMIVAGHDLLEAPRAADLAALIARHAATGDLVQLSVRRDGTRLTVEARAATPLRTGAVVQLVRYLPHVAMTIGQGENAGRSVDMANVVTSWVAVADWDGRGPLSLTTAIEGAEPAVVIVQEAISGHRAPLPGPILAAARVE</sequence>
<dbReference type="AlphaFoldDB" id="A0A2T4JK72"/>
<evidence type="ECO:0000313" key="3">
    <source>
        <dbReference type="Proteomes" id="UP000241899"/>
    </source>
</evidence>